<dbReference type="Proteomes" id="UP000233517">
    <property type="component" value="Unassembled WGS sequence"/>
</dbReference>
<dbReference type="AlphaFoldDB" id="A0A2N2EAG3"/>
<gene>
    <name evidence="2" type="ORF">CVU82_00760</name>
</gene>
<keyword evidence="1" id="KW-1133">Transmembrane helix</keyword>
<evidence type="ECO:0000256" key="1">
    <source>
        <dbReference type="SAM" id="Phobius"/>
    </source>
</evidence>
<name>A0A2N2EAG3_9BACT</name>
<organism evidence="2 3">
    <name type="scientific">Candidatus Falkowbacteria bacterium HGW-Falkowbacteria-1</name>
    <dbReference type="NCBI Taxonomy" id="2013768"/>
    <lineage>
        <taxon>Bacteria</taxon>
        <taxon>Candidatus Falkowiibacteriota</taxon>
    </lineage>
</organism>
<feature type="transmembrane region" description="Helical" evidence="1">
    <location>
        <begin position="40"/>
        <end position="59"/>
    </location>
</feature>
<evidence type="ECO:0000313" key="3">
    <source>
        <dbReference type="Proteomes" id="UP000233517"/>
    </source>
</evidence>
<dbReference type="EMBL" id="PHAI01000001">
    <property type="protein sequence ID" value="PKM91723.1"/>
    <property type="molecule type" value="Genomic_DNA"/>
</dbReference>
<proteinExistence type="predicted"/>
<evidence type="ECO:0008006" key="4">
    <source>
        <dbReference type="Google" id="ProtNLM"/>
    </source>
</evidence>
<comment type="caution">
    <text evidence="2">The sequence shown here is derived from an EMBL/GenBank/DDBJ whole genome shotgun (WGS) entry which is preliminary data.</text>
</comment>
<sequence>MKFSDRFVGKAQWNAFFAITFLLVSIALPVIFLLFGLNLLIGLAIGLALFLFISIIALFKGYRFFFNNYPDCKDMELRRFYSVPEKHAALVEINGLYPEKPLHAGYYFVFPFFEIVTFSQTIFLGDFNGVIFDGGEENKIDFSNGISTPIEAMYVAHLYSGPELGFDLTVVGKTKEEIEEIEDVVSILASMLDKEKDEIRAMKTVTRELKSVILDNSIKRYAKEENADDNIREMLMSLLRLTLGSQDSNKARKDKIGLDKLKEEDRCVFNSIIKHYGVDIRSINISDIKLAPEEIEINRAKYQSGLNVEIAEDKKKTAIIDAEAKAKVMELEGDGLKNQIKSIVDAGASAEKVLEYLTKMKQWESMKPSDKSFIIDNGGTIAGILAAIGSVKP</sequence>
<evidence type="ECO:0000313" key="2">
    <source>
        <dbReference type="EMBL" id="PKM91723.1"/>
    </source>
</evidence>
<reference evidence="2 3" key="1">
    <citation type="journal article" date="2017" name="ISME J.">
        <title>Potential for microbial H2 and metal transformations associated with novel bacteria and archaea in deep terrestrial subsurface sediments.</title>
        <authorList>
            <person name="Hernsdorf A.W."/>
            <person name="Amano Y."/>
            <person name="Miyakawa K."/>
            <person name="Ise K."/>
            <person name="Suzuki Y."/>
            <person name="Anantharaman K."/>
            <person name="Probst A."/>
            <person name="Burstein D."/>
            <person name="Thomas B.C."/>
            <person name="Banfield J.F."/>
        </authorList>
    </citation>
    <scope>NUCLEOTIDE SEQUENCE [LARGE SCALE GENOMIC DNA]</scope>
    <source>
        <strain evidence="2">HGW-Falkowbacteria-1</strain>
    </source>
</reference>
<feature type="transmembrane region" description="Helical" evidence="1">
    <location>
        <begin position="12"/>
        <end position="34"/>
    </location>
</feature>
<accession>A0A2N2EAG3</accession>
<keyword evidence="1" id="KW-0812">Transmembrane</keyword>
<keyword evidence="1" id="KW-0472">Membrane</keyword>
<protein>
    <recommendedName>
        <fullName evidence="4">Band 7 domain-containing protein</fullName>
    </recommendedName>
</protein>